<dbReference type="PANTHER" id="PTHR33066:SF2">
    <property type="entry name" value="FILAGGRIN-2-LIKE"/>
    <property type="match status" value="1"/>
</dbReference>
<dbReference type="OrthoDB" id="2897838at2759"/>
<dbReference type="EMBL" id="MRZV01000009">
    <property type="protein sequence ID" value="PIK62609.1"/>
    <property type="molecule type" value="Genomic_DNA"/>
</dbReference>
<sequence length="702" mass="77879">MWAATVGLTGRLPTHPSAQGSPTVSNVPVCRTGLPVQGAPVRPVHGPQSLHENSGSGSLLPQKERGHPVRVPRRLVGGRELSVRGRRQRTQNAPYPPRAGLDREREEVSTISNSDDPVPWSDTRLLRRGSPTLGRKDHCGQDDHATDLVTPRVTQNDVAPSPGTHGQSGRCSPTVQVTHATPTASPPEVRRPHRSGHDNTNPQVGGNHSTPPMVARPRQLESRGTFHNRATNDICNDRRFTHRMGGSLEQPHSLGNVVPNRKIIPHQYPGDDRSQESSGNLQRAHTGYNNHGLHGQHHSGGLHQPAGGTHSEKLCRLAWEVITAAEDSGTILRASHIAGKLNVMADALSRGHLDPNEWTLEQETCNRIFAIFGKPMIDLFATYTNSKLQTFCSRRFHPQAYHTDAMSLPWDHLEAYVFPPLCMVGQVLRKIRNSKGRFILIAPFWPRRPWFAEIPQLLMDVPASLPDKPHLLSQRQGTLSHPDIKGLQLVAWKLSGLPYDREVFQRQLPRWQPTLEGERPQRLTIPAWRKFEQWCRPRQILLTKISIAQTAEFLLSLFREGKQVSTIKNYRSAIAAIHQGFPDGSTLGNNLDIAQLIKGMANRRPRVRRLAPSWGLSAVLHALAGPPYEPMANASLAALTKKTLFLIRGSVSKKEELPTCPNDQTEPHQIRGPWGEDGSRPGLHCQEPGPDLLAGRHLHPGD</sequence>
<evidence type="ECO:0000256" key="1">
    <source>
        <dbReference type="ARBA" id="ARBA00023125"/>
    </source>
</evidence>
<dbReference type="InterPro" id="IPR010998">
    <property type="entry name" value="Integrase_recombinase_N"/>
</dbReference>
<gene>
    <name evidence="3" type="ORF">BSL78_00505</name>
</gene>
<accession>A0A2G8LQR6</accession>
<dbReference type="AlphaFoldDB" id="A0A2G8LQR6"/>
<dbReference type="PANTHER" id="PTHR33066">
    <property type="entry name" value="INTEGRASE_SAM-LIKE_N DOMAIN-CONTAINING PROTEIN"/>
    <property type="match status" value="1"/>
</dbReference>
<dbReference type="Proteomes" id="UP000230750">
    <property type="component" value="Unassembled WGS sequence"/>
</dbReference>
<evidence type="ECO:0000313" key="4">
    <source>
        <dbReference type="Proteomes" id="UP000230750"/>
    </source>
</evidence>
<feature type="compositionally biased region" description="Polar residues" evidence="2">
    <location>
        <begin position="16"/>
        <end position="26"/>
    </location>
</feature>
<evidence type="ECO:0000313" key="3">
    <source>
        <dbReference type="EMBL" id="PIK62609.1"/>
    </source>
</evidence>
<protein>
    <recommendedName>
        <fullName evidence="5">Core-binding (CB) domain-containing protein</fullName>
    </recommendedName>
</protein>
<evidence type="ECO:0008006" key="5">
    <source>
        <dbReference type="Google" id="ProtNLM"/>
    </source>
</evidence>
<evidence type="ECO:0000256" key="2">
    <source>
        <dbReference type="SAM" id="MobiDB-lite"/>
    </source>
</evidence>
<reference evidence="3 4" key="1">
    <citation type="journal article" date="2017" name="PLoS Biol.">
        <title>The sea cucumber genome provides insights into morphological evolution and visceral regeneration.</title>
        <authorList>
            <person name="Zhang X."/>
            <person name="Sun L."/>
            <person name="Yuan J."/>
            <person name="Sun Y."/>
            <person name="Gao Y."/>
            <person name="Zhang L."/>
            <person name="Li S."/>
            <person name="Dai H."/>
            <person name="Hamel J.F."/>
            <person name="Liu C."/>
            <person name="Yu Y."/>
            <person name="Liu S."/>
            <person name="Lin W."/>
            <person name="Guo K."/>
            <person name="Jin S."/>
            <person name="Xu P."/>
            <person name="Storey K.B."/>
            <person name="Huan P."/>
            <person name="Zhang T."/>
            <person name="Zhou Y."/>
            <person name="Zhang J."/>
            <person name="Lin C."/>
            <person name="Li X."/>
            <person name="Xing L."/>
            <person name="Huo D."/>
            <person name="Sun M."/>
            <person name="Wang L."/>
            <person name="Mercier A."/>
            <person name="Li F."/>
            <person name="Yang H."/>
            <person name="Xiang J."/>
        </authorList>
    </citation>
    <scope>NUCLEOTIDE SEQUENCE [LARGE SCALE GENOMIC DNA]</scope>
    <source>
        <strain evidence="3">Shaxun</strain>
        <tissue evidence="3">Muscle</tissue>
    </source>
</reference>
<feature type="compositionally biased region" description="Polar residues" evidence="2">
    <location>
        <begin position="152"/>
        <end position="183"/>
    </location>
</feature>
<dbReference type="SUPFAM" id="SSF47823">
    <property type="entry name" value="lambda integrase-like, N-terminal domain"/>
    <property type="match status" value="1"/>
</dbReference>
<feature type="region of interest" description="Disordered" evidence="2">
    <location>
        <begin position="655"/>
        <end position="702"/>
    </location>
</feature>
<proteinExistence type="predicted"/>
<feature type="compositionally biased region" description="Polar residues" evidence="2">
    <location>
        <begin position="198"/>
        <end position="210"/>
    </location>
</feature>
<feature type="compositionally biased region" description="Polar residues" evidence="2">
    <location>
        <begin position="276"/>
        <end position="289"/>
    </location>
</feature>
<name>A0A2G8LQR6_STIJA</name>
<organism evidence="3 4">
    <name type="scientific">Stichopus japonicus</name>
    <name type="common">Sea cucumber</name>
    <dbReference type="NCBI Taxonomy" id="307972"/>
    <lineage>
        <taxon>Eukaryota</taxon>
        <taxon>Metazoa</taxon>
        <taxon>Echinodermata</taxon>
        <taxon>Eleutherozoa</taxon>
        <taxon>Echinozoa</taxon>
        <taxon>Holothuroidea</taxon>
        <taxon>Aspidochirotacea</taxon>
        <taxon>Aspidochirotida</taxon>
        <taxon>Stichopodidae</taxon>
        <taxon>Apostichopus</taxon>
    </lineage>
</organism>
<comment type="caution">
    <text evidence="3">The sequence shown here is derived from an EMBL/GenBank/DDBJ whole genome shotgun (WGS) entry which is preliminary data.</text>
</comment>
<feature type="region of interest" description="Disordered" evidence="2">
    <location>
        <begin position="1"/>
        <end position="307"/>
    </location>
</feature>
<keyword evidence="1" id="KW-0238">DNA-binding</keyword>
<dbReference type="GO" id="GO:0003677">
    <property type="term" value="F:DNA binding"/>
    <property type="evidence" value="ECO:0007669"/>
    <property type="project" value="UniProtKB-KW"/>
</dbReference>
<feature type="compositionally biased region" description="Basic and acidic residues" evidence="2">
    <location>
        <begin position="134"/>
        <end position="146"/>
    </location>
</feature>
<dbReference type="Gene3D" id="1.10.150.130">
    <property type="match status" value="1"/>
</dbReference>
<keyword evidence="4" id="KW-1185">Reference proteome</keyword>
<feature type="compositionally biased region" description="Polar residues" evidence="2">
    <location>
        <begin position="50"/>
        <end position="59"/>
    </location>
</feature>